<dbReference type="InterPro" id="IPR002052">
    <property type="entry name" value="DNA_methylase_N6_adenine_CS"/>
</dbReference>
<dbReference type="SUPFAM" id="SSF53335">
    <property type="entry name" value="S-adenosyl-L-methionine-dependent methyltransferases"/>
    <property type="match status" value="1"/>
</dbReference>
<name>A0A0F9NR70_9ZZZZ</name>
<evidence type="ECO:0000256" key="2">
    <source>
        <dbReference type="ARBA" id="ARBA00022603"/>
    </source>
</evidence>
<dbReference type="Pfam" id="PF07669">
    <property type="entry name" value="Eco57I"/>
    <property type="match status" value="1"/>
</dbReference>
<dbReference type="GO" id="GO:0032259">
    <property type="term" value="P:methylation"/>
    <property type="evidence" value="ECO:0007669"/>
    <property type="project" value="UniProtKB-KW"/>
</dbReference>
<dbReference type="Gene3D" id="3.40.50.150">
    <property type="entry name" value="Vaccinia Virus protein VP39"/>
    <property type="match status" value="1"/>
</dbReference>
<proteinExistence type="predicted"/>
<evidence type="ECO:0000256" key="4">
    <source>
        <dbReference type="ARBA" id="ARBA00022691"/>
    </source>
</evidence>
<dbReference type="GO" id="GO:0009307">
    <property type="term" value="P:DNA restriction-modification system"/>
    <property type="evidence" value="ECO:0007669"/>
    <property type="project" value="UniProtKB-KW"/>
</dbReference>
<evidence type="ECO:0000259" key="8">
    <source>
        <dbReference type="Pfam" id="PF07669"/>
    </source>
</evidence>
<accession>A0A0F9NR70</accession>
<evidence type="ECO:0000256" key="7">
    <source>
        <dbReference type="ARBA" id="ARBA00047942"/>
    </source>
</evidence>
<dbReference type="GO" id="GO:0009007">
    <property type="term" value="F:site-specific DNA-methyltransferase (adenine-specific) activity"/>
    <property type="evidence" value="ECO:0007669"/>
    <property type="project" value="UniProtKB-EC"/>
</dbReference>
<dbReference type="InterPro" id="IPR050953">
    <property type="entry name" value="N4_N6_ade-DNA_methylase"/>
</dbReference>
<comment type="catalytic activity">
    <reaction evidence="7">
        <text>a 2'-deoxyadenosine in DNA + S-adenosyl-L-methionine = an N(6)-methyl-2'-deoxyadenosine in DNA + S-adenosyl-L-homocysteine + H(+)</text>
        <dbReference type="Rhea" id="RHEA:15197"/>
        <dbReference type="Rhea" id="RHEA-COMP:12418"/>
        <dbReference type="Rhea" id="RHEA-COMP:12419"/>
        <dbReference type="ChEBI" id="CHEBI:15378"/>
        <dbReference type="ChEBI" id="CHEBI:57856"/>
        <dbReference type="ChEBI" id="CHEBI:59789"/>
        <dbReference type="ChEBI" id="CHEBI:90615"/>
        <dbReference type="ChEBI" id="CHEBI:90616"/>
        <dbReference type="EC" id="2.1.1.72"/>
    </reaction>
</comment>
<keyword evidence="2" id="KW-0489">Methyltransferase</keyword>
<keyword evidence="5" id="KW-0680">Restriction system</keyword>
<evidence type="ECO:0000256" key="3">
    <source>
        <dbReference type="ARBA" id="ARBA00022679"/>
    </source>
</evidence>
<evidence type="ECO:0000256" key="6">
    <source>
        <dbReference type="ARBA" id="ARBA00023125"/>
    </source>
</evidence>
<feature type="domain" description="Type II methyltransferase M.TaqI-like" evidence="8">
    <location>
        <begin position="352"/>
        <end position="607"/>
    </location>
</feature>
<dbReference type="PANTHER" id="PTHR33841">
    <property type="entry name" value="DNA METHYLTRANSFERASE YEEA-RELATED"/>
    <property type="match status" value="1"/>
</dbReference>
<evidence type="ECO:0000256" key="5">
    <source>
        <dbReference type="ARBA" id="ARBA00022747"/>
    </source>
</evidence>
<gene>
    <name evidence="9" type="ORF">LCGC14_0994670</name>
</gene>
<dbReference type="PANTHER" id="PTHR33841:SF6">
    <property type="entry name" value="TYPE II METHYLTRANSFERASE M.HINDII"/>
    <property type="match status" value="1"/>
</dbReference>
<evidence type="ECO:0000313" key="9">
    <source>
        <dbReference type="EMBL" id="KKN14582.1"/>
    </source>
</evidence>
<organism evidence="9">
    <name type="scientific">marine sediment metagenome</name>
    <dbReference type="NCBI Taxonomy" id="412755"/>
    <lineage>
        <taxon>unclassified sequences</taxon>
        <taxon>metagenomes</taxon>
        <taxon>ecological metagenomes</taxon>
    </lineage>
</organism>
<dbReference type="InterPro" id="IPR029063">
    <property type="entry name" value="SAM-dependent_MTases_sf"/>
</dbReference>
<keyword evidence="4" id="KW-0949">S-adenosyl-L-methionine</keyword>
<dbReference type="GO" id="GO:0003677">
    <property type="term" value="F:DNA binding"/>
    <property type="evidence" value="ECO:0007669"/>
    <property type="project" value="UniProtKB-KW"/>
</dbReference>
<dbReference type="EMBL" id="LAZR01003802">
    <property type="protein sequence ID" value="KKN14582.1"/>
    <property type="molecule type" value="Genomic_DNA"/>
</dbReference>
<evidence type="ECO:0000256" key="1">
    <source>
        <dbReference type="ARBA" id="ARBA00011900"/>
    </source>
</evidence>
<dbReference type="PRINTS" id="PR00507">
    <property type="entry name" value="N12N6MTFRASE"/>
</dbReference>
<keyword evidence="3" id="KW-0808">Transferase</keyword>
<keyword evidence="6" id="KW-0238">DNA-binding</keyword>
<sequence length="988" mass="116858">MALLKDIEFDTSQIKRASNEYQIEHWFSSLFDKLELNYQSQHRLLRGKPDCLIGDIIIDFKFNLKKSDISNWVSTKGKQYIQEYYKTSGREPSLLIVISEKFIFYYDKDLKLKSEREIGHKAIESLVECLLEPKSVNSEQFAILFGVNSPLYILAYSRLEQHFDDNHGERTVCFEQWKKHFRLAYHDEEVGKELFLRHSYLSTLLKLILYKEFMQPEEYSRDYFKDLEGHFEKLGISLFHYDFFRWVINVKDFCDDYFEKLKIIDFEATDIFRTIYQEMIIAGVRHRLGEYYTPEILCKKMVDKSYTVGERVLDSSCGSGTFLIETCKKIDSHFTLSPHEKPPQKWFKAVSNIFGFDINPIAVLTTKANLLLYFKSREKYIEEISFNIYLCNSIDPIEFSSYADLELGRYYTFCIDLLDEEKELRIPGNALSALNIEYFQAILNALYRVWESFETFKDTWEAATRTLTTDLKLLDPDKADYEYIQRFFQELYQLKKEDKDHIWLYILNNLVGIHILLLKKKMDLIITNPPWLTYKDADKKLQENMKKITQQFEIRPDAKNITNIEEAVVFLYKIPDLYLKKEGNGKIAYVMPRSLLVSSQNEKARRFDPFSNIEVFQFNDLIFNIDCCCIFANFEDDTTGQEDVLEKYPITSHFLDSETLEEIEEIELEPYVYFQKKRKEKLRVKKLVRPEKIQELLPLSLSEYYNKFIQGADLIPKSLLYCEVVNTIQQGKISIINPWISPQAKGVWKKQYFKKVQVESENIFKATLSRGLYPFYVKLYSIFLPLDINHSYRLSKIGPFSRKHWKNIRDIYNRATNNDLFEVGINYRNKLCTNKRVRTSQRQLYKVIFPNAKKLTSAVIHDPEGRIFIDSTLYYYGTENEAEAHYLCGMLNIPLLAKSVKTISDTRHHHKRPLYFNIPKFDESEDQIAISNLSQICQKNIRDYSNSNEKLKESEYGPVLQDELNQIEEIGLKILRSKKSEKIIKEFV</sequence>
<dbReference type="EC" id="2.1.1.72" evidence="1"/>
<reference evidence="9" key="1">
    <citation type="journal article" date="2015" name="Nature">
        <title>Complex archaea that bridge the gap between prokaryotes and eukaryotes.</title>
        <authorList>
            <person name="Spang A."/>
            <person name="Saw J.H."/>
            <person name="Jorgensen S.L."/>
            <person name="Zaremba-Niedzwiedzka K."/>
            <person name="Martijn J."/>
            <person name="Lind A.E."/>
            <person name="van Eijk R."/>
            <person name="Schleper C."/>
            <person name="Guy L."/>
            <person name="Ettema T.J."/>
        </authorList>
    </citation>
    <scope>NUCLEOTIDE SEQUENCE</scope>
</reference>
<comment type="caution">
    <text evidence="9">The sequence shown here is derived from an EMBL/GenBank/DDBJ whole genome shotgun (WGS) entry which is preliminary data.</text>
</comment>
<dbReference type="InterPro" id="IPR011639">
    <property type="entry name" value="MethylTrfase_TaqI-like_dom"/>
</dbReference>
<dbReference type="PROSITE" id="PS00092">
    <property type="entry name" value="N6_MTASE"/>
    <property type="match status" value="1"/>
</dbReference>
<dbReference type="AlphaFoldDB" id="A0A0F9NR70"/>
<protein>
    <recommendedName>
        <fullName evidence="1">site-specific DNA-methyltransferase (adenine-specific)</fullName>
        <ecNumber evidence="1">2.1.1.72</ecNumber>
    </recommendedName>
</protein>